<dbReference type="Pfam" id="PF12796">
    <property type="entry name" value="Ank_2"/>
    <property type="match status" value="1"/>
</dbReference>
<dbReference type="Proteomes" id="UP000008983">
    <property type="component" value="Unassembled WGS sequence"/>
</dbReference>
<gene>
    <name evidence="4" type="ORF">IMG5_049690</name>
</gene>
<feature type="repeat" description="ANK" evidence="3">
    <location>
        <begin position="16"/>
        <end position="44"/>
    </location>
</feature>
<reference evidence="4 5" key="1">
    <citation type="submission" date="2011-07" db="EMBL/GenBank/DDBJ databases">
        <authorList>
            <person name="Coyne R."/>
            <person name="Brami D."/>
            <person name="Johnson J."/>
            <person name="Hostetler J."/>
            <person name="Hannick L."/>
            <person name="Clark T."/>
            <person name="Cassidy-Hanley D."/>
            <person name="Inman J."/>
        </authorList>
    </citation>
    <scope>NUCLEOTIDE SEQUENCE [LARGE SCALE GENOMIC DNA]</scope>
    <source>
        <strain evidence="4 5">G5</strain>
    </source>
</reference>
<evidence type="ECO:0000256" key="3">
    <source>
        <dbReference type="PROSITE-ProRule" id="PRU00023"/>
    </source>
</evidence>
<dbReference type="STRING" id="857967.G0QMK9"/>
<dbReference type="RefSeq" id="XP_004037528.1">
    <property type="nucleotide sequence ID" value="XM_004037480.1"/>
</dbReference>
<dbReference type="EMBL" id="GL983426">
    <property type="protein sequence ID" value="EGR33542.1"/>
    <property type="molecule type" value="Genomic_DNA"/>
</dbReference>
<protein>
    <submittedName>
        <fullName evidence="4">IQ calmodulin-binding motif family protein, putative</fullName>
        <ecNumber evidence="4">3.1.1.4</ecNumber>
    </submittedName>
</protein>
<dbReference type="PANTHER" id="PTHR24171:SF8">
    <property type="entry name" value="BRCA1-ASSOCIATED RING DOMAIN PROTEIN 1"/>
    <property type="match status" value="1"/>
</dbReference>
<dbReference type="OrthoDB" id="341259at2759"/>
<dbReference type="SUPFAM" id="SSF48403">
    <property type="entry name" value="Ankyrin repeat"/>
    <property type="match status" value="1"/>
</dbReference>
<dbReference type="PROSITE" id="PS50297">
    <property type="entry name" value="ANK_REP_REGION"/>
    <property type="match status" value="2"/>
</dbReference>
<dbReference type="OMA" id="CEFFIIH"/>
<evidence type="ECO:0000313" key="4">
    <source>
        <dbReference type="EMBL" id="EGR33542.1"/>
    </source>
</evidence>
<evidence type="ECO:0000256" key="2">
    <source>
        <dbReference type="ARBA" id="ARBA00023043"/>
    </source>
</evidence>
<accession>G0QMK9</accession>
<proteinExistence type="predicted"/>
<dbReference type="PROSITE" id="PS50088">
    <property type="entry name" value="ANK_REPEAT"/>
    <property type="match status" value="2"/>
</dbReference>
<dbReference type="InterPro" id="IPR002110">
    <property type="entry name" value="Ankyrin_rpt"/>
</dbReference>
<dbReference type="EC" id="3.1.1.4" evidence="4"/>
<feature type="non-terminal residue" evidence="4">
    <location>
        <position position="1"/>
    </location>
</feature>
<keyword evidence="5" id="KW-1185">Reference proteome</keyword>
<dbReference type="Gene3D" id="1.25.40.20">
    <property type="entry name" value="Ankyrin repeat-containing domain"/>
    <property type="match status" value="2"/>
</dbReference>
<organism evidence="4 5">
    <name type="scientific">Ichthyophthirius multifiliis</name>
    <name type="common">White spot disease agent</name>
    <name type="synonym">Ich</name>
    <dbReference type="NCBI Taxonomy" id="5932"/>
    <lineage>
        <taxon>Eukaryota</taxon>
        <taxon>Sar</taxon>
        <taxon>Alveolata</taxon>
        <taxon>Ciliophora</taxon>
        <taxon>Intramacronucleata</taxon>
        <taxon>Oligohymenophorea</taxon>
        <taxon>Hymenostomatida</taxon>
        <taxon>Ophryoglenina</taxon>
        <taxon>Ichthyophthirius</taxon>
    </lineage>
</organism>
<name>G0QMK9_ICHMU</name>
<dbReference type="PANTHER" id="PTHR24171">
    <property type="entry name" value="ANKYRIN REPEAT DOMAIN-CONTAINING PROTEIN 39-RELATED"/>
    <property type="match status" value="1"/>
</dbReference>
<keyword evidence="2 3" id="KW-0040">ANK repeat</keyword>
<dbReference type="InParanoid" id="G0QMK9"/>
<evidence type="ECO:0000313" key="5">
    <source>
        <dbReference type="Proteomes" id="UP000008983"/>
    </source>
</evidence>
<keyword evidence="4" id="KW-0378">Hydrolase</keyword>
<dbReference type="AlphaFoldDB" id="G0QMK9"/>
<evidence type="ECO:0000256" key="1">
    <source>
        <dbReference type="ARBA" id="ARBA00022737"/>
    </source>
</evidence>
<dbReference type="GO" id="GO:0085020">
    <property type="term" value="P:protein K6-linked ubiquitination"/>
    <property type="evidence" value="ECO:0007669"/>
    <property type="project" value="TreeGrafter"/>
</dbReference>
<dbReference type="GO" id="GO:0004623">
    <property type="term" value="F:phospholipase A2 activity"/>
    <property type="evidence" value="ECO:0007669"/>
    <property type="project" value="UniProtKB-EC"/>
</dbReference>
<dbReference type="eggNOG" id="ENOG502SDWP">
    <property type="taxonomic scope" value="Eukaryota"/>
</dbReference>
<keyword evidence="1" id="KW-0677">Repeat</keyword>
<dbReference type="InterPro" id="IPR036770">
    <property type="entry name" value="Ankyrin_rpt-contain_sf"/>
</dbReference>
<dbReference type="GO" id="GO:0004842">
    <property type="term" value="F:ubiquitin-protein transferase activity"/>
    <property type="evidence" value="ECO:0007669"/>
    <property type="project" value="TreeGrafter"/>
</dbReference>
<dbReference type="SMART" id="SM00248">
    <property type="entry name" value="ANK"/>
    <property type="match status" value="2"/>
</dbReference>
<sequence length="141" mass="16642">SGFVYEKQDINVQDENQNTALYYAVKHQNIEFVNFLLSKGADINKQCFKGNTALHMAFKVQNEQIIMDLMQNGGDLNILNQYNQSPLAFGNIEFLKKLDYKNVQHLLKENQLPLRIIINYILINIFVKKKRKFIHEKYKQF</sequence>
<feature type="repeat" description="ANK" evidence="3">
    <location>
        <begin position="49"/>
        <end position="81"/>
    </location>
</feature>
<dbReference type="GeneID" id="14909727"/>